<gene>
    <name evidence="7" type="ORF">GCM10022204_06550</name>
</gene>
<comment type="similarity">
    <text evidence="1">Belongs to the sulfatase family.</text>
</comment>
<feature type="domain" description="Sulfatase N-terminal" evidence="6">
    <location>
        <begin position="2"/>
        <end position="264"/>
    </location>
</feature>
<dbReference type="InterPro" id="IPR050738">
    <property type="entry name" value="Sulfatase"/>
</dbReference>
<evidence type="ECO:0000313" key="8">
    <source>
        <dbReference type="Proteomes" id="UP001500051"/>
    </source>
</evidence>
<keyword evidence="8" id="KW-1185">Reference proteome</keyword>
<dbReference type="CDD" id="cd16027">
    <property type="entry name" value="SGSH"/>
    <property type="match status" value="1"/>
</dbReference>
<comment type="caution">
    <text evidence="7">The sequence shown here is derived from an EMBL/GenBank/DDBJ whole genome shotgun (WGS) entry which is preliminary data.</text>
</comment>
<dbReference type="PROSITE" id="PS00523">
    <property type="entry name" value="SULFATASE_1"/>
    <property type="match status" value="1"/>
</dbReference>
<protein>
    <submittedName>
        <fullName evidence="7">Sulfatase</fullName>
    </submittedName>
</protein>
<feature type="region of interest" description="Disordered" evidence="5">
    <location>
        <begin position="395"/>
        <end position="414"/>
    </location>
</feature>
<proteinExistence type="inferred from homology"/>
<organism evidence="7 8">
    <name type="scientific">Microlunatus aurantiacus</name>
    <dbReference type="NCBI Taxonomy" id="446786"/>
    <lineage>
        <taxon>Bacteria</taxon>
        <taxon>Bacillati</taxon>
        <taxon>Actinomycetota</taxon>
        <taxon>Actinomycetes</taxon>
        <taxon>Propionibacteriales</taxon>
        <taxon>Propionibacteriaceae</taxon>
        <taxon>Microlunatus</taxon>
    </lineage>
</organism>
<accession>A0ABP7CRW0</accession>
<evidence type="ECO:0000259" key="6">
    <source>
        <dbReference type="Pfam" id="PF00884"/>
    </source>
</evidence>
<keyword evidence="4" id="KW-0106">Calcium</keyword>
<evidence type="ECO:0000256" key="5">
    <source>
        <dbReference type="SAM" id="MobiDB-lite"/>
    </source>
</evidence>
<dbReference type="Gene3D" id="3.40.720.10">
    <property type="entry name" value="Alkaline Phosphatase, subunit A"/>
    <property type="match status" value="1"/>
</dbReference>
<evidence type="ECO:0000256" key="1">
    <source>
        <dbReference type="ARBA" id="ARBA00008779"/>
    </source>
</evidence>
<dbReference type="InterPro" id="IPR000917">
    <property type="entry name" value="Sulfatase_N"/>
</dbReference>
<evidence type="ECO:0000313" key="7">
    <source>
        <dbReference type="EMBL" id="GAA3693564.1"/>
    </source>
</evidence>
<dbReference type="PANTHER" id="PTHR42693">
    <property type="entry name" value="ARYLSULFATASE FAMILY MEMBER"/>
    <property type="match status" value="1"/>
</dbReference>
<sequence>MSPYGAPVPTPRLQRFAEEGVVFRQAFSAAPTCSPSRAALLTGQAPHSAGMTGLAHRGHGLTDPGQHLAHTLAGAGYHTAMVGQQHVNDPLDHTALGYAELLPSTGPRAAELLPGVLQFLGRGHDRRFFLSVGLFETHTMPDGGGTFGYPGADESYVAPPPGLPSTPETRSDTASFRSAALVADSAYGEILNAIDDAGLRDSTLVVITTDHGVALPGMKGTLTDAGTGVLLIMRGPGGFTGGRLCESLVSQIDLFPTFCDLLQIPPPAWLQGRSLLPVVRDGREVNEVVFSESTHHVSYQPQRCVRSRRWSYLRDFSDWHRPRLANVDDSHSKDLWVGAGWADRPVAGERLHDLVLDPLEQVNLVDDPAYADVLTDLRARLWAWMERTADPLLAGPVAHPPGHPPLPDDALSPG</sequence>
<dbReference type="Pfam" id="PF00884">
    <property type="entry name" value="Sulfatase"/>
    <property type="match status" value="1"/>
</dbReference>
<dbReference type="EMBL" id="BAAAYX010000002">
    <property type="protein sequence ID" value="GAA3693564.1"/>
    <property type="molecule type" value="Genomic_DNA"/>
</dbReference>
<evidence type="ECO:0000256" key="3">
    <source>
        <dbReference type="ARBA" id="ARBA00022801"/>
    </source>
</evidence>
<dbReference type="SUPFAM" id="SSF53649">
    <property type="entry name" value="Alkaline phosphatase-like"/>
    <property type="match status" value="1"/>
</dbReference>
<keyword evidence="3" id="KW-0378">Hydrolase</keyword>
<dbReference type="Proteomes" id="UP001500051">
    <property type="component" value="Unassembled WGS sequence"/>
</dbReference>
<dbReference type="PANTHER" id="PTHR42693:SF53">
    <property type="entry name" value="ENDO-4-O-SULFATASE"/>
    <property type="match status" value="1"/>
</dbReference>
<keyword evidence="2" id="KW-0479">Metal-binding</keyword>
<reference evidence="8" key="1">
    <citation type="journal article" date="2019" name="Int. J. Syst. Evol. Microbiol.">
        <title>The Global Catalogue of Microorganisms (GCM) 10K type strain sequencing project: providing services to taxonomists for standard genome sequencing and annotation.</title>
        <authorList>
            <consortium name="The Broad Institute Genomics Platform"/>
            <consortium name="The Broad Institute Genome Sequencing Center for Infectious Disease"/>
            <person name="Wu L."/>
            <person name="Ma J."/>
        </authorList>
    </citation>
    <scope>NUCLEOTIDE SEQUENCE [LARGE SCALE GENOMIC DNA]</scope>
    <source>
        <strain evidence="8">JCM 16548</strain>
    </source>
</reference>
<dbReference type="InterPro" id="IPR017850">
    <property type="entry name" value="Alkaline_phosphatase_core_sf"/>
</dbReference>
<feature type="compositionally biased region" description="Pro residues" evidence="5">
    <location>
        <begin position="398"/>
        <end position="407"/>
    </location>
</feature>
<name>A0ABP7CRW0_9ACTN</name>
<dbReference type="InterPro" id="IPR024607">
    <property type="entry name" value="Sulfatase_CS"/>
</dbReference>
<evidence type="ECO:0000256" key="2">
    <source>
        <dbReference type="ARBA" id="ARBA00022723"/>
    </source>
</evidence>
<evidence type="ECO:0000256" key="4">
    <source>
        <dbReference type="ARBA" id="ARBA00022837"/>
    </source>
</evidence>